<feature type="signal peptide" evidence="1">
    <location>
        <begin position="1"/>
        <end position="23"/>
    </location>
</feature>
<sequence>MRKIYVAYLFWPIVLLSSVIGCHQEPAVPATGIPETCQVYRIANVDERVQDTTFYRYDTFGHLSESTYKQLTSGQLTATGKQSFTYSADHFLTSQTEQSTTYSANGSQTLDSKSYSYTYQDGLLQQIAITNLQSGQPLGFRLYTYESGKLKTYVETNPQRTPVRSYTYDGSGKLIQFTDSGSAATLTNGKITKRTLSNGQVITYEFDGQGQLTSEKTTDPTSQTERTYTYTYDSRPYWNKTQLLLRGIPSPDLGGHTFLHNVATSGVKETQNTRTVREQSFTYKYDFNKANYSTGYSRNDGFRQRIIYANCL</sequence>
<dbReference type="Pfam" id="PF05593">
    <property type="entry name" value="RHS_repeat"/>
    <property type="match status" value="1"/>
</dbReference>
<evidence type="ECO:0000313" key="3">
    <source>
        <dbReference type="Proteomes" id="UP000477386"/>
    </source>
</evidence>
<gene>
    <name evidence="2" type="ORF">GK091_10960</name>
</gene>
<dbReference type="InterPro" id="IPR006530">
    <property type="entry name" value="YD"/>
</dbReference>
<keyword evidence="3" id="KW-1185">Reference proteome</keyword>
<evidence type="ECO:0008006" key="4">
    <source>
        <dbReference type="Google" id="ProtNLM"/>
    </source>
</evidence>
<dbReference type="PROSITE" id="PS51257">
    <property type="entry name" value="PROKAR_LIPOPROTEIN"/>
    <property type="match status" value="1"/>
</dbReference>
<reference evidence="2 3" key="1">
    <citation type="submission" date="2020-02" db="EMBL/GenBank/DDBJ databases">
        <title>Draft genome sequence of two Spirosoma agri KCTC 52727 and Spirosoma terrae KCTC 52035.</title>
        <authorList>
            <person name="Rojas J."/>
            <person name="Ambika Manirajan B."/>
            <person name="Ratering S."/>
            <person name="Suarez C."/>
            <person name="Schnell S."/>
        </authorList>
    </citation>
    <scope>NUCLEOTIDE SEQUENCE [LARGE SCALE GENOMIC DNA]</scope>
    <source>
        <strain evidence="2 3">KCTC 52727</strain>
    </source>
</reference>
<dbReference type="RefSeq" id="WP_164037326.1">
    <property type="nucleotide sequence ID" value="NZ_JAAGNZ010000001.1"/>
</dbReference>
<accession>A0A6M0IGV3</accession>
<organism evidence="2 3">
    <name type="scientific">Spirosoma agri</name>
    <dbReference type="NCBI Taxonomy" id="1987381"/>
    <lineage>
        <taxon>Bacteria</taxon>
        <taxon>Pseudomonadati</taxon>
        <taxon>Bacteroidota</taxon>
        <taxon>Cytophagia</taxon>
        <taxon>Cytophagales</taxon>
        <taxon>Cytophagaceae</taxon>
        <taxon>Spirosoma</taxon>
    </lineage>
</organism>
<evidence type="ECO:0000256" key="1">
    <source>
        <dbReference type="SAM" id="SignalP"/>
    </source>
</evidence>
<feature type="chain" id="PRO_5026874454" description="RHS repeat protein" evidence="1">
    <location>
        <begin position="24"/>
        <end position="312"/>
    </location>
</feature>
<dbReference type="EMBL" id="JAAGNZ010000001">
    <property type="protein sequence ID" value="NEU67404.1"/>
    <property type="molecule type" value="Genomic_DNA"/>
</dbReference>
<dbReference type="NCBIfam" id="TIGR01643">
    <property type="entry name" value="YD_repeat_2x"/>
    <property type="match status" value="1"/>
</dbReference>
<keyword evidence="1" id="KW-0732">Signal</keyword>
<comment type="caution">
    <text evidence="2">The sequence shown here is derived from an EMBL/GenBank/DDBJ whole genome shotgun (WGS) entry which is preliminary data.</text>
</comment>
<evidence type="ECO:0000313" key="2">
    <source>
        <dbReference type="EMBL" id="NEU67404.1"/>
    </source>
</evidence>
<proteinExistence type="predicted"/>
<dbReference type="Gene3D" id="2.180.10.10">
    <property type="entry name" value="RHS repeat-associated core"/>
    <property type="match status" value="1"/>
</dbReference>
<dbReference type="Proteomes" id="UP000477386">
    <property type="component" value="Unassembled WGS sequence"/>
</dbReference>
<name>A0A6M0IGV3_9BACT</name>
<dbReference type="InterPro" id="IPR031325">
    <property type="entry name" value="RHS_repeat"/>
</dbReference>
<dbReference type="AlphaFoldDB" id="A0A6M0IGV3"/>
<protein>
    <recommendedName>
        <fullName evidence="4">RHS repeat protein</fullName>
    </recommendedName>
</protein>